<gene>
    <name evidence="3" type="ORF">QYM36_016289</name>
</gene>
<dbReference type="InterPro" id="IPR043128">
    <property type="entry name" value="Rev_trsase/Diguanyl_cyclase"/>
</dbReference>
<organism evidence="3 4">
    <name type="scientific">Artemia franciscana</name>
    <name type="common">Brine shrimp</name>
    <name type="synonym">Artemia sanfranciscana</name>
    <dbReference type="NCBI Taxonomy" id="6661"/>
    <lineage>
        <taxon>Eukaryota</taxon>
        <taxon>Metazoa</taxon>
        <taxon>Ecdysozoa</taxon>
        <taxon>Arthropoda</taxon>
        <taxon>Crustacea</taxon>
        <taxon>Branchiopoda</taxon>
        <taxon>Anostraca</taxon>
        <taxon>Artemiidae</taxon>
        <taxon>Artemia</taxon>
    </lineage>
</organism>
<dbReference type="GO" id="GO:0071897">
    <property type="term" value="P:DNA biosynthetic process"/>
    <property type="evidence" value="ECO:0007669"/>
    <property type="project" value="UniProtKB-ARBA"/>
</dbReference>
<comment type="caution">
    <text evidence="3">The sequence shown here is derived from an EMBL/GenBank/DDBJ whole genome shotgun (WGS) entry which is preliminary data.</text>
</comment>
<feature type="compositionally biased region" description="Basic and acidic residues" evidence="1">
    <location>
        <begin position="485"/>
        <end position="500"/>
    </location>
</feature>
<reference evidence="3" key="1">
    <citation type="submission" date="2023-07" db="EMBL/GenBank/DDBJ databases">
        <title>Chromosome-level genome assembly of Artemia franciscana.</title>
        <authorList>
            <person name="Jo E."/>
        </authorList>
    </citation>
    <scope>NUCLEOTIDE SEQUENCE</scope>
    <source>
        <tissue evidence="3">Whole body</tissue>
    </source>
</reference>
<dbReference type="Gene3D" id="3.30.70.270">
    <property type="match status" value="1"/>
</dbReference>
<dbReference type="SUPFAM" id="SSF56672">
    <property type="entry name" value="DNA/RNA polymerases"/>
    <property type="match status" value="1"/>
</dbReference>
<sequence>MRAIHKFLVPLATQLILFYFKQRLAKGLVSIEIRKRKTAGTFQLAELTKRHRDYVTSIFTELQLCGLGDNLVEIHFPAVKLKVKKAPGFDGVSSNHLRNGSPLLIQHMPLLFQMCIDSATVPKSFCTGVVTNILKKGKNANECGGYRPITVSSSLSKVLEKLVLREVISKCVIDYRHFGFRKHLSSDSLELSVHICSVDISTAFDSVIQSAVFRTLLDAGVNAHIVAMLSFWYSNSYIRVKLGLEKLSEPVKLKRGLRQGSVSSPILFNTLTSKVTKQISDGLRIDTCDLSLISYADDLLMLSFSLSVLQDNLDELVSGHSAIGLQVNGQKTEFLVFSSAKQDAPAPTVSVDGAIIAPSSSLKYLGPRYGRDKETTRTLCLDILVQLEIIVSDQRPYRVNYWNCNESPYWNFLKTLSYSLTGYNLITVAKHTQTKYRRRTAISRHNMETRYKTRNSALHWLPPVRNTRQSETNYGSELSCYSDKTSSERGTRSRSYRDEPQGETSSPPNRTSYPRLAKTLPSSVAPASENTVRSQCRQRSGVELREKRRRYRGMTMGQKVS</sequence>
<evidence type="ECO:0000313" key="4">
    <source>
        <dbReference type="Proteomes" id="UP001187531"/>
    </source>
</evidence>
<proteinExistence type="predicted"/>
<dbReference type="AlphaFoldDB" id="A0AA88HIC3"/>
<dbReference type="InterPro" id="IPR043502">
    <property type="entry name" value="DNA/RNA_pol_sf"/>
</dbReference>
<evidence type="ECO:0000259" key="2">
    <source>
        <dbReference type="PROSITE" id="PS50878"/>
    </source>
</evidence>
<dbReference type="Pfam" id="PF00078">
    <property type="entry name" value="RVT_1"/>
    <property type="match status" value="1"/>
</dbReference>
<feature type="compositionally biased region" description="Polar residues" evidence="1">
    <location>
        <begin position="502"/>
        <end position="512"/>
    </location>
</feature>
<dbReference type="InterPro" id="IPR000477">
    <property type="entry name" value="RT_dom"/>
</dbReference>
<name>A0AA88HIC3_ARTSF</name>
<dbReference type="CDD" id="cd01650">
    <property type="entry name" value="RT_nLTR_like"/>
    <property type="match status" value="1"/>
</dbReference>
<feature type="region of interest" description="Disordered" evidence="1">
    <location>
        <begin position="469"/>
        <end position="561"/>
    </location>
</feature>
<dbReference type="EMBL" id="JAVRJZ010000020">
    <property type="protein sequence ID" value="KAK2706201.1"/>
    <property type="molecule type" value="Genomic_DNA"/>
</dbReference>
<dbReference type="PANTHER" id="PTHR19446">
    <property type="entry name" value="REVERSE TRANSCRIPTASES"/>
    <property type="match status" value="1"/>
</dbReference>
<accession>A0AA88HIC3</accession>
<evidence type="ECO:0000256" key="1">
    <source>
        <dbReference type="SAM" id="MobiDB-lite"/>
    </source>
</evidence>
<dbReference type="Proteomes" id="UP001187531">
    <property type="component" value="Unassembled WGS sequence"/>
</dbReference>
<protein>
    <recommendedName>
        <fullName evidence="2">Reverse transcriptase domain-containing protein</fullName>
    </recommendedName>
</protein>
<feature type="compositionally biased region" description="Polar residues" evidence="1">
    <location>
        <begin position="528"/>
        <end position="538"/>
    </location>
</feature>
<dbReference type="PROSITE" id="PS50878">
    <property type="entry name" value="RT_POL"/>
    <property type="match status" value="1"/>
</dbReference>
<feature type="domain" description="Reverse transcriptase" evidence="2">
    <location>
        <begin position="114"/>
        <end position="369"/>
    </location>
</feature>
<keyword evidence="4" id="KW-1185">Reference proteome</keyword>
<feature type="non-terminal residue" evidence="3">
    <location>
        <position position="561"/>
    </location>
</feature>
<evidence type="ECO:0000313" key="3">
    <source>
        <dbReference type="EMBL" id="KAK2706201.1"/>
    </source>
</evidence>